<dbReference type="SUPFAM" id="SSF57716">
    <property type="entry name" value="Glucocorticoid receptor-like (DNA-binding domain)"/>
    <property type="match status" value="1"/>
</dbReference>
<name>A0A2U1MP44_ARTAN</name>
<dbReference type="PROSITE" id="PS50114">
    <property type="entry name" value="GATA_ZN_FINGER_2"/>
    <property type="match status" value="1"/>
</dbReference>
<keyword evidence="11" id="KW-1185">Reference proteome</keyword>
<evidence type="ECO:0000256" key="4">
    <source>
        <dbReference type="ARBA" id="ARBA00023015"/>
    </source>
</evidence>
<keyword evidence="4" id="KW-0805">Transcription regulation</keyword>
<feature type="domain" description="GATA-type" evidence="9">
    <location>
        <begin position="20"/>
        <end position="55"/>
    </location>
</feature>
<feature type="region of interest" description="Disordered" evidence="8">
    <location>
        <begin position="62"/>
        <end position="158"/>
    </location>
</feature>
<dbReference type="CDD" id="cd00202">
    <property type="entry name" value="ZnF_GATA"/>
    <property type="match status" value="1"/>
</dbReference>
<dbReference type="Proteomes" id="UP000245207">
    <property type="component" value="Unassembled WGS sequence"/>
</dbReference>
<protein>
    <submittedName>
        <fullName evidence="10">Zinc finger, GATA-type</fullName>
    </submittedName>
</protein>
<dbReference type="InterPro" id="IPR013088">
    <property type="entry name" value="Znf_NHR/GATA"/>
</dbReference>
<gene>
    <name evidence="10" type="ORF">CTI12_AA358170</name>
</gene>
<dbReference type="InterPro" id="IPR000679">
    <property type="entry name" value="Znf_GATA"/>
</dbReference>
<evidence type="ECO:0000259" key="9">
    <source>
        <dbReference type="PROSITE" id="PS50114"/>
    </source>
</evidence>
<dbReference type="GO" id="GO:0006355">
    <property type="term" value="P:regulation of DNA-templated transcription"/>
    <property type="evidence" value="ECO:0007669"/>
    <property type="project" value="InterPro"/>
</dbReference>
<reference evidence="10 11" key="1">
    <citation type="journal article" date="2018" name="Mol. Plant">
        <title>The genome of Artemisia annua provides insight into the evolution of Asteraceae family and artemisinin biosynthesis.</title>
        <authorList>
            <person name="Shen Q."/>
            <person name="Zhang L."/>
            <person name="Liao Z."/>
            <person name="Wang S."/>
            <person name="Yan T."/>
            <person name="Shi P."/>
            <person name="Liu M."/>
            <person name="Fu X."/>
            <person name="Pan Q."/>
            <person name="Wang Y."/>
            <person name="Lv Z."/>
            <person name="Lu X."/>
            <person name="Zhang F."/>
            <person name="Jiang W."/>
            <person name="Ma Y."/>
            <person name="Chen M."/>
            <person name="Hao X."/>
            <person name="Li L."/>
            <person name="Tang Y."/>
            <person name="Lv G."/>
            <person name="Zhou Y."/>
            <person name="Sun X."/>
            <person name="Brodelius P.E."/>
            <person name="Rose J.K.C."/>
            <person name="Tang K."/>
        </authorList>
    </citation>
    <scope>NUCLEOTIDE SEQUENCE [LARGE SCALE GENOMIC DNA]</scope>
    <source>
        <strain evidence="11">cv. Huhao1</strain>
        <tissue evidence="10">Leaf</tissue>
    </source>
</reference>
<keyword evidence="3" id="KW-0862">Zinc</keyword>
<dbReference type="STRING" id="35608.A0A2U1MP44"/>
<dbReference type="PANTHER" id="PTHR47255">
    <property type="entry name" value="GATA TRANSCRIPTION FACTOR 22-RELATED"/>
    <property type="match status" value="1"/>
</dbReference>
<dbReference type="AlphaFoldDB" id="A0A2U1MP44"/>
<evidence type="ECO:0000256" key="8">
    <source>
        <dbReference type="SAM" id="MobiDB-lite"/>
    </source>
</evidence>
<evidence type="ECO:0000256" key="6">
    <source>
        <dbReference type="ARBA" id="ARBA00023163"/>
    </source>
</evidence>
<dbReference type="Gene3D" id="3.30.50.10">
    <property type="entry name" value="Erythroid Transcription Factor GATA-1, subunit A"/>
    <property type="match status" value="1"/>
</dbReference>
<dbReference type="Pfam" id="PF00320">
    <property type="entry name" value="GATA"/>
    <property type="match status" value="1"/>
</dbReference>
<feature type="compositionally biased region" description="Basic and acidic residues" evidence="8">
    <location>
        <begin position="1"/>
        <end position="10"/>
    </location>
</feature>
<sequence>MDLQDKRSSGESEEEMNESSGDSRSCRDCKTTSTPLWRGGPDGPKTLCNACGIKYNKKRRAQLRGLDQNGKRIAKSAVKPNSDLKLNVRLMVHNQNKKPQQQRQQEKLQQQRQQVKLQQQRQREALQQQQQREQEQEQQQQQQPRKRSTYERGKPWWNKLGEEEQAAILLMSISCGGSNH</sequence>
<keyword evidence="5" id="KW-0238">DNA-binding</keyword>
<comment type="caution">
    <text evidence="10">The sequence shown here is derived from an EMBL/GenBank/DDBJ whole genome shotgun (WGS) entry which is preliminary data.</text>
</comment>
<keyword evidence="6" id="KW-0804">Transcription</keyword>
<evidence type="ECO:0000313" key="11">
    <source>
        <dbReference type="Proteomes" id="UP000245207"/>
    </source>
</evidence>
<evidence type="ECO:0000256" key="5">
    <source>
        <dbReference type="ARBA" id="ARBA00023125"/>
    </source>
</evidence>
<dbReference type="EMBL" id="PKPP01004728">
    <property type="protein sequence ID" value="PWA63019.1"/>
    <property type="molecule type" value="Genomic_DNA"/>
</dbReference>
<dbReference type="OrthoDB" id="2162994at2759"/>
<evidence type="ECO:0000256" key="1">
    <source>
        <dbReference type="ARBA" id="ARBA00022723"/>
    </source>
</evidence>
<dbReference type="GO" id="GO:0043565">
    <property type="term" value="F:sequence-specific DNA binding"/>
    <property type="evidence" value="ECO:0007669"/>
    <property type="project" value="InterPro"/>
</dbReference>
<accession>A0A2U1MP44</accession>
<evidence type="ECO:0000256" key="2">
    <source>
        <dbReference type="ARBA" id="ARBA00022771"/>
    </source>
</evidence>
<evidence type="ECO:0000256" key="7">
    <source>
        <dbReference type="PROSITE-ProRule" id="PRU00094"/>
    </source>
</evidence>
<evidence type="ECO:0000313" key="10">
    <source>
        <dbReference type="EMBL" id="PWA63019.1"/>
    </source>
</evidence>
<feature type="region of interest" description="Disordered" evidence="8">
    <location>
        <begin position="1"/>
        <end position="45"/>
    </location>
</feature>
<keyword evidence="1" id="KW-0479">Metal-binding</keyword>
<evidence type="ECO:0000256" key="3">
    <source>
        <dbReference type="ARBA" id="ARBA00022833"/>
    </source>
</evidence>
<feature type="compositionally biased region" description="Low complexity" evidence="8">
    <location>
        <begin position="97"/>
        <end position="143"/>
    </location>
</feature>
<dbReference type="PROSITE" id="PS00344">
    <property type="entry name" value="GATA_ZN_FINGER_1"/>
    <property type="match status" value="1"/>
</dbReference>
<dbReference type="InterPro" id="IPR052138">
    <property type="entry name" value="GATA_ZnFinger_Domain"/>
</dbReference>
<organism evidence="10 11">
    <name type="scientific">Artemisia annua</name>
    <name type="common">Sweet wormwood</name>
    <dbReference type="NCBI Taxonomy" id="35608"/>
    <lineage>
        <taxon>Eukaryota</taxon>
        <taxon>Viridiplantae</taxon>
        <taxon>Streptophyta</taxon>
        <taxon>Embryophyta</taxon>
        <taxon>Tracheophyta</taxon>
        <taxon>Spermatophyta</taxon>
        <taxon>Magnoliopsida</taxon>
        <taxon>eudicotyledons</taxon>
        <taxon>Gunneridae</taxon>
        <taxon>Pentapetalae</taxon>
        <taxon>asterids</taxon>
        <taxon>campanulids</taxon>
        <taxon>Asterales</taxon>
        <taxon>Asteraceae</taxon>
        <taxon>Asteroideae</taxon>
        <taxon>Anthemideae</taxon>
        <taxon>Artemisiinae</taxon>
        <taxon>Artemisia</taxon>
    </lineage>
</organism>
<dbReference type="PANTHER" id="PTHR47255:SF4">
    <property type="entry name" value="GATA ZINC FINGER DOMAIN-CONTAINING PROTEIN 12"/>
    <property type="match status" value="1"/>
</dbReference>
<dbReference type="SMART" id="SM00401">
    <property type="entry name" value="ZnF_GATA"/>
    <property type="match status" value="1"/>
</dbReference>
<keyword evidence="2 7" id="KW-0863">Zinc-finger</keyword>
<proteinExistence type="predicted"/>
<dbReference type="GO" id="GO:0008270">
    <property type="term" value="F:zinc ion binding"/>
    <property type="evidence" value="ECO:0007669"/>
    <property type="project" value="UniProtKB-KW"/>
</dbReference>